<comment type="caution">
    <text evidence="2">The sequence shown here is derived from an EMBL/GenBank/DDBJ whole genome shotgun (WGS) entry which is preliminary data.</text>
</comment>
<dbReference type="EMBL" id="JAEHNY010000017">
    <property type="protein sequence ID" value="MBI6121396.1"/>
    <property type="molecule type" value="Genomic_DNA"/>
</dbReference>
<dbReference type="Proteomes" id="UP000635665">
    <property type="component" value="Unassembled WGS sequence"/>
</dbReference>
<evidence type="ECO:0000256" key="1">
    <source>
        <dbReference type="SAM" id="Phobius"/>
    </source>
</evidence>
<feature type="transmembrane region" description="Helical" evidence="1">
    <location>
        <begin position="95"/>
        <end position="114"/>
    </location>
</feature>
<feature type="transmembrane region" description="Helical" evidence="1">
    <location>
        <begin position="44"/>
        <end position="63"/>
    </location>
</feature>
<keyword evidence="1" id="KW-0472">Membrane</keyword>
<protein>
    <recommendedName>
        <fullName evidence="4">DUF3325 domain-containing protein</fullName>
    </recommendedName>
</protein>
<name>A0ABS0TK27_9FLAO</name>
<dbReference type="RefSeq" id="WP_198639492.1">
    <property type="nucleotide sequence ID" value="NZ_JAEHNY010000017.1"/>
</dbReference>
<sequence length="115" mass="12897">MISLAFLITLLGFISCYHSSKRAKFNVKYPVQQWLKNHPKNANYLGILLMVLGLCICFLHLGWLVGSLSFLMILSLAASLSILLIPLKIPSLKLWGVLIALILLTEIYLSYYAGK</sequence>
<evidence type="ECO:0000313" key="2">
    <source>
        <dbReference type="EMBL" id="MBI6121396.1"/>
    </source>
</evidence>
<keyword evidence="1" id="KW-1133">Transmembrane helix</keyword>
<feature type="transmembrane region" description="Helical" evidence="1">
    <location>
        <begin position="70"/>
        <end position="89"/>
    </location>
</feature>
<keyword evidence="1" id="KW-0812">Transmembrane</keyword>
<accession>A0ABS0TK27</accession>
<organism evidence="2 3">
    <name type="scientific">Salegentibacter maritimus</name>
    <dbReference type="NCBI Taxonomy" id="2794347"/>
    <lineage>
        <taxon>Bacteria</taxon>
        <taxon>Pseudomonadati</taxon>
        <taxon>Bacteroidota</taxon>
        <taxon>Flavobacteriia</taxon>
        <taxon>Flavobacteriales</taxon>
        <taxon>Flavobacteriaceae</taxon>
        <taxon>Salegentibacter</taxon>
    </lineage>
</organism>
<gene>
    <name evidence="2" type="ORF">I6U50_15320</name>
</gene>
<evidence type="ECO:0000313" key="3">
    <source>
        <dbReference type="Proteomes" id="UP000635665"/>
    </source>
</evidence>
<evidence type="ECO:0008006" key="4">
    <source>
        <dbReference type="Google" id="ProtNLM"/>
    </source>
</evidence>
<proteinExistence type="predicted"/>
<reference evidence="2 3" key="1">
    <citation type="submission" date="2020-12" db="EMBL/GenBank/DDBJ databases">
        <title>Salegentibacter orientalis sp. nov., isolated from costal sediment.</title>
        <authorList>
            <person name="Lian F.-B."/>
        </authorList>
    </citation>
    <scope>NUCLEOTIDE SEQUENCE [LARGE SCALE GENOMIC DNA]</scope>
    <source>
        <strain evidence="2 3">F60176</strain>
    </source>
</reference>
<keyword evidence="3" id="KW-1185">Reference proteome</keyword>